<dbReference type="STRING" id="1306953.J121_423"/>
<gene>
    <name evidence="1" type="ORF">J121_423</name>
</gene>
<protein>
    <submittedName>
        <fullName evidence="1">Hydrolase of hd superfamily</fullName>
    </submittedName>
</protein>
<dbReference type="Proteomes" id="UP000037446">
    <property type="component" value="Unassembled WGS sequence"/>
</dbReference>
<proteinExistence type="predicted"/>
<organism evidence="1 2">
    <name type="scientific">Qipengyuania citrea LAMA 915</name>
    <dbReference type="NCBI Taxonomy" id="1306953"/>
    <lineage>
        <taxon>Bacteria</taxon>
        <taxon>Pseudomonadati</taxon>
        <taxon>Pseudomonadota</taxon>
        <taxon>Alphaproteobacteria</taxon>
        <taxon>Sphingomonadales</taxon>
        <taxon>Erythrobacteraceae</taxon>
        <taxon>Qipengyuania</taxon>
    </lineage>
</organism>
<reference evidence="1" key="1">
    <citation type="submission" date="2015-02" db="EMBL/GenBank/DDBJ databases">
        <authorList>
            <person name="Chooi Y.-H."/>
        </authorList>
    </citation>
    <scope>NUCLEOTIDE SEQUENCE [LARGE SCALE GENOMIC DNA]</scope>
    <source>
        <strain evidence="1">LAMA 915</strain>
    </source>
</reference>
<dbReference type="AlphaFoldDB" id="A0A0L1KFJ0"/>
<evidence type="ECO:0000313" key="2">
    <source>
        <dbReference type="Proteomes" id="UP000037446"/>
    </source>
</evidence>
<accession>A0A0L1KFJ0</accession>
<comment type="caution">
    <text evidence="1">The sequence shown here is derived from an EMBL/GenBank/DDBJ whole genome shotgun (WGS) entry which is preliminary data.</text>
</comment>
<dbReference type="EMBL" id="JYNE01000022">
    <property type="protein sequence ID" value="KNH02639.1"/>
    <property type="molecule type" value="Genomic_DNA"/>
</dbReference>
<keyword evidence="1" id="KW-0378">Hydrolase</keyword>
<sequence length="255" mass="29015">MRPIVHHTCVECGAAFIDHADKTPPGWERAPQGLVCADCLTGEDRQSELPIEPSDDRHARTETAIALLSGSYLDLADPDCSVIHPIDVAAGLRQPCFCAQTRQFYTIAQHSMLVLRLISPIARHLGGEKGQQLRRCALMHDAAEAFLHDITRPLKIQLPDYRAIEARFELRLADHFGWSWTDFRRETVKRADLQALAIEQRDLVGSTDDWPILDSIDRTELRSIQITRCWQPDEAQERFLFAFEDLFPTEERMAA</sequence>
<dbReference type="SUPFAM" id="SSF109604">
    <property type="entry name" value="HD-domain/PDEase-like"/>
    <property type="match status" value="1"/>
</dbReference>
<dbReference type="RefSeq" id="WP_050600055.1">
    <property type="nucleotide sequence ID" value="NZ_JYNE01000022.1"/>
</dbReference>
<dbReference type="PATRIC" id="fig|1306953.7.peg.427"/>
<name>A0A0L1KFJ0_9SPHN</name>
<dbReference type="Gene3D" id="1.10.3210.10">
    <property type="entry name" value="Hypothetical protein af1432"/>
    <property type="match status" value="1"/>
</dbReference>
<evidence type="ECO:0000313" key="1">
    <source>
        <dbReference type="EMBL" id="KNH02639.1"/>
    </source>
</evidence>
<dbReference type="GO" id="GO:0016787">
    <property type="term" value="F:hydrolase activity"/>
    <property type="evidence" value="ECO:0007669"/>
    <property type="project" value="UniProtKB-KW"/>
</dbReference>